<proteinExistence type="predicted"/>
<evidence type="ECO:0000313" key="3">
    <source>
        <dbReference type="Proteomes" id="UP000295293"/>
    </source>
</evidence>
<reference evidence="2 3" key="1">
    <citation type="submission" date="2019-03" db="EMBL/GenBank/DDBJ databases">
        <title>Genomic Encyclopedia of Type Strains, Phase IV (KMG-IV): sequencing the most valuable type-strain genomes for metagenomic binning, comparative biology and taxonomic classification.</title>
        <authorList>
            <person name="Goeker M."/>
        </authorList>
    </citation>
    <scope>NUCLEOTIDE SEQUENCE [LARGE SCALE GENOMIC DNA]</scope>
    <source>
        <strain evidence="2 3">DSM 21667</strain>
    </source>
</reference>
<sequence>MDAPAPPNDGAAARSMLDSTARVVIVGRHALPIVRAWAGLVRAEGDVARDSLSGLLLAAAVGVAGALIFLTALVGGAMLGLRELGWPVWAATALPAGLGLSTAIAAGWVGYTRFVRLTFPQTRRRLGALLEVLDEA</sequence>
<comment type="caution">
    <text evidence="2">The sequence shown here is derived from an EMBL/GenBank/DDBJ whole genome shotgun (WGS) entry which is preliminary data.</text>
</comment>
<evidence type="ECO:0000256" key="1">
    <source>
        <dbReference type="SAM" id="Phobius"/>
    </source>
</evidence>
<name>A0A4R6Z4Z8_9GAMM</name>
<organism evidence="2 3">
    <name type="scientific">Tahibacter aquaticus</name>
    <dbReference type="NCBI Taxonomy" id="520092"/>
    <lineage>
        <taxon>Bacteria</taxon>
        <taxon>Pseudomonadati</taxon>
        <taxon>Pseudomonadota</taxon>
        <taxon>Gammaproteobacteria</taxon>
        <taxon>Lysobacterales</taxon>
        <taxon>Rhodanobacteraceae</taxon>
        <taxon>Tahibacter</taxon>
    </lineage>
</organism>
<feature type="transmembrane region" description="Helical" evidence="1">
    <location>
        <begin position="86"/>
        <end position="111"/>
    </location>
</feature>
<protein>
    <submittedName>
        <fullName evidence="2">Uncharacterized protein</fullName>
    </submittedName>
</protein>
<keyword evidence="1" id="KW-1133">Transmembrane helix</keyword>
<feature type="transmembrane region" description="Helical" evidence="1">
    <location>
        <begin position="55"/>
        <end position="80"/>
    </location>
</feature>
<dbReference type="EMBL" id="SNZH01000003">
    <property type="protein sequence ID" value="TDR46752.1"/>
    <property type="molecule type" value="Genomic_DNA"/>
</dbReference>
<keyword evidence="3" id="KW-1185">Reference proteome</keyword>
<gene>
    <name evidence="2" type="ORF">DFR29_103288</name>
</gene>
<dbReference type="AlphaFoldDB" id="A0A4R6Z4Z8"/>
<evidence type="ECO:0000313" key="2">
    <source>
        <dbReference type="EMBL" id="TDR46752.1"/>
    </source>
</evidence>
<keyword evidence="1" id="KW-0812">Transmembrane</keyword>
<keyword evidence="1" id="KW-0472">Membrane</keyword>
<dbReference type="Proteomes" id="UP000295293">
    <property type="component" value="Unassembled WGS sequence"/>
</dbReference>
<accession>A0A4R6Z4Z8</accession>